<feature type="region of interest" description="Disordered" evidence="2">
    <location>
        <begin position="1209"/>
        <end position="1237"/>
    </location>
</feature>
<gene>
    <name evidence="3" type="ORF">G6011_05833</name>
</gene>
<dbReference type="EMBL" id="JAANER010000005">
    <property type="protein sequence ID" value="KAG9188965.1"/>
    <property type="molecule type" value="Genomic_DNA"/>
</dbReference>
<feature type="compositionally biased region" description="Basic and acidic residues" evidence="2">
    <location>
        <begin position="738"/>
        <end position="751"/>
    </location>
</feature>
<accession>A0AAD4FF79</accession>
<feature type="coiled-coil region" evidence="1">
    <location>
        <begin position="435"/>
        <end position="462"/>
    </location>
</feature>
<proteinExistence type="predicted"/>
<feature type="compositionally biased region" description="Acidic residues" evidence="2">
    <location>
        <begin position="322"/>
        <end position="332"/>
    </location>
</feature>
<evidence type="ECO:0000313" key="3">
    <source>
        <dbReference type="EMBL" id="KAG9188965.1"/>
    </source>
</evidence>
<dbReference type="Proteomes" id="UP001199106">
    <property type="component" value="Unassembled WGS sequence"/>
</dbReference>
<keyword evidence="1" id="KW-0175">Coiled coil</keyword>
<feature type="region of interest" description="Disordered" evidence="2">
    <location>
        <begin position="303"/>
        <end position="345"/>
    </location>
</feature>
<comment type="caution">
    <text evidence="3">The sequence shown here is derived from an EMBL/GenBank/DDBJ whole genome shotgun (WGS) entry which is preliminary data.</text>
</comment>
<feature type="region of interest" description="Disordered" evidence="2">
    <location>
        <begin position="1"/>
        <end position="56"/>
    </location>
</feature>
<keyword evidence="4" id="KW-1185">Reference proteome</keyword>
<feature type="region of interest" description="Disordered" evidence="2">
    <location>
        <begin position="1138"/>
        <end position="1176"/>
    </location>
</feature>
<evidence type="ECO:0000256" key="1">
    <source>
        <dbReference type="SAM" id="Coils"/>
    </source>
</evidence>
<feature type="region of interest" description="Disordered" evidence="2">
    <location>
        <begin position="692"/>
        <end position="784"/>
    </location>
</feature>
<evidence type="ECO:0000256" key="2">
    <source>
        <dbReference type="SAM" id="MobiDB-lite"/>
    </source>
</evidence>
<name>A0AAD4FF79_9PLEO</name>
<feature type="compositionally biased region" description="Acidic residues" evidence="2">
    <location>
        <begin position="1221"/>
        <end position="1237"/>
    </location>
</feature>
<organism evidence="3 4">
    <name type="scientific">Alternaria panax</name>
    <dbReference type="NCBI Taxonomy" id="48097"/>
    <lineage>
        <taxon>Eukaryota</taxon>
        <taxon>Fungi</taxon>
        <taxon>Dikarya</taxon>
        <taxon>Ascomycota</taxon>
        <taxon>Pezizomycotina</taxon>
        <taxon>Dothideomycetes</taxon>
        <taxon>Pleosporomycetidae</taxon>
        <taxon>Pleosporales</taxon>
        <taxon>Pleosporineae</taxon>
        <taxon>Pleosporaceae</taxon>
        <taxon>Alternaria</taxon>
        <taxon>Alternaria sect. Panax</taxon>
    </lineage>
</organism>
<reference evidence="3" key="1">
    <citation type="submission" date="2021-07" db="EMBL/GenBank/DDBJ databases">
        <title>Genome Resource of American Ginseng Black Spot Pathogen Alternaria panax.</title>
        <authorList>
            <person name="Qiu C."/>
            <person name="Wang W."/>
            <person name="Liu Z."/>
        </authorList>
    </citation>
    <scope>NUCLEOTIDE SEQUENCE</scope>
    <source>
        <strain evidence="3">BNCC115425</strain>
    </source>
</reference>
<protein>
    <submittedName>
        <fullName evidence="3">Uncharacterized protein</fullName>
    </submittedName>
</protein>
<feature type="compositionally biased region" description="Basic and acidic residues" evidence="2">
    <location>
        <begin position="311"/>
        <end position="321"/>
    </location>
</feature>
<evidence type="ECO:0000313" key="4">
    <source>
        <dbReference type="Proteomes" id="UP001199106"/>
    </source>
</evidence>
<sequence>MSSSQGQSLDLRFGEPGATTAPKSNFTPKPLRARKQRGQDYDPSLTANMGPPDVVVAAGPSNKNIARQLPTTEKEKFDENSPRKLNYQKLREQIEDIRTLFNSTDRMSDLDANALAASWEHRLWNVSFGDSDQVSGYTKRIDAADKDLKKWTMNWGSAESNNSKEWTGQQFFVDYVQNHHASELQYKTKIESVTGLVSSEDRHRQALRKLLSYELETMKAILSPSHSLVNFDVAQIAQTWEEDNWTAACEKGKNVIEHVEYTEMECEEVHFWAEFRDGYPDEDVNMTGEARFSHFIRKHFDPKASDASSQHGDRQETKYSGDDESYVSEGDSDVGSVGSKEEYVDEEEGYARKKAHLKDSVAEFLPHYTKSPDDLIDRWHEKLLLLARSEGGGFKIYIDRLYDDMDIVEQCRDNWNRIVSKTGKTSHSLFSELVEDCSNEAITKLRRQVEEEEEERKHEILLNSEKFEESLNYHDKQRRAHRAESRLLISDVKLLMDSLHKLSHIDAAQLAAHWETLIWTQGPDYHAYLNKALDFEMDLLEWKNNWPSAVDNGKTGEENFVAYAHRNPDRSVLRCELRHVLDIISSTLLPDDPLANFYTQEAAESLEEDIWVIAEGSLDEQVRIIRDECRKLDRWYTQWTNVCEQGLTGEELFRQYYDQHFGEDHIPNGDPGDHGLDLETFNEAFDLACGNMASDDAEDDAGGNGLSDEFLENDGQELISPRSPKSYHSNDDDETDETVGRDTQDQADKQDATLSVFSGFPSTHSSDTKTAEPAQVSEPMQVDDPAQEQTINISHAKLASFNQLQVGNGISTSDVTTAADTYSLLRPIAPIVNHKTVGIKENTAMDGVAYHPLSGEVEMPDRDSTLPVQKQALDTTPARELATDPDTSMADTLMVDGDVSKVSDDNGKLPETFSTTATAIRDPTGFLVPYKQSSFWSTPQAFNQSASSLKKVSTPSSTVFRSKGFNFQRQTIKNSFNPFSLAMPAPGVPRIVLPSPTSPIKAIEEQPRQPFITATEVKSKTVSAKFIHEDGAEYSEDGPAKKPEVAGVKTMLIAPTVVAAPQATSAFTFKPLKGGFLPVIPSGFDAGSWSDGFDFRPLVEDNAANDASSPSEVGSTLETTEVQVSKIDKPFYEVAAEDNDRDALSSTPTGANVGATNVPEEIKEKSPVTEEESSSTSGVLSIMDKCLAKISSFTLHSVKTDAMNKEADKLEQAQAPQGTVEDAEEKYEEESEDDFEDVLEQKPIESKPKVTEMPKAQEENVSNQIQELAAAIQTSETYWLDANSDNTAPSAFIEVASEFHNIATNITNKALHNLEALSAKWQAFIDTIKAYINITTYFHPDYDYRLERISAQYRSDIEMMAEYEILSALPGAPDHWCNEANKRRKARDRKVEVMEDDMDKMRSLYQDYYDTLRVLRGNADAKVLETFADETLVGFYTKIVRVSEGFDLQDMGVSRTLSDPREYDGGVESVQKNGVDTKQRKALPLVVADDEEW</sequence>